<dbReference type="SUPFAM" id="SSF55194">
    <property type="entry name" value="Ribosome recycling factor, RRF"/>
    <property type="match status" value="1"/>
</dbReference>
<feature type="domain" description="Ribosome recycling factor" evidence="5">
    <location>
        <begin position="2"/>
        <end position="78"/>
    </location>
</feature>
<dbReference type="PANTHER" id="PTHR20982:SF3">
    <property type="entry name" value="MITOCHONDRIAL RIBOSOME RECYCLING FACTOR PSEUDO 1"/>
    <property type="match status" value="1"/>
</dbReference>
<protein>
    <submittedName>
        <fullName evidence="6">Ribosome recycling factor</fullName>
    </submittedName>
</protein>
<evidence type="ECO:0000256" key="3">
    <source>
        <dbReference type="ARBA" id="ARBA00022917"/>
    </source>
</evidence>
<dbReference type="PANTHER" id="PTHR20982">
    <property type="entry name" value="RIBOSOME RECYCLING FACTOR"/>
    <property type="match status" value="1"/>
</dbReference>
<dbReference type="FunFam" id="1.10.132.20:FF:000001">
    <property type="entry name" value="Ribosome-recycling factor"/>
    <property type="match status" value="1"/>
</dbReference>
<dbReference type="EMBL" id="JAGQHR010001178">
    <property type="protein sequence ID" value="MCA9730405.1"/>
    <property type="molecule type" value="Genomic_DNA"/>
</dbReference>
<accession>A0A956RRW4</accession>
<dbReference type="GO" id="GO:0005829">
    <property type="term" value="C:cytosol"/>
    <property type="evidence" value="ECO:0007669"/>
    <property type="project" value="GOC"/>
</dbReference>
<reference evidence="6" key="2">
    <citation type="journal article" date="2021" name="Microbiome">
        <title>Successional dynamics and alternative stable states in a saline activated sludge microbial community over 9 years.</title>
        <authorList>
            <person name="Wang Y."/>
            <person name="Ye J."/>
            <person name="Ju F."/>
            <person name="Liu L."/>
            <person name="Boyd J.A."/>
            <person name="Deng Y."/>
            <person name="Parks D.H."/>
            <person name="Jiang X."/>
            <person name="Yin X."/>
            <person name="Woodcroft B.J."/>
            <person name="Tyson G.W."/>
            <person name="Hugenholtz P."/>
            <person name="Polz M.F."/>
            <person name="Zhang T."/>
        </authorList>
    </citation>
    <scope>NUCLEOTIDE SEQUENCE</scope>
    <source>
        <strain evidence="6">HKST-UBA01</strain>
    </source>
</reference>
<evidence type="ECO:0000313" key="6">
    <source>
        <dbReference type="EMBL" id="MCA9730405.1"/>
    </source>
</evidence>
<dbReference type="Pfam" id="PF01765">
    <property type="entry name" value="RRF"/>
    <property type="match status" value="1"/>
</dbReference>
<dbReference type="GO" id="GO:0043023">
    <property type="term" value="F:ribosomal large subunit binding"/>
    <property type="evidence" value="ECO:0007669"/>
    <property type="project" value="TreeGrafter"/>
</dbReference>
<dbReference type="InterPro" id="IPR023584">
    <property type="entry name" value="Ribosome_recyc_fac_dom"/>
</dbReference>
<keyword evidence="3" id="KW-0648">Protein biosynthesis</keyword>
<proteinExistence type="inferred from homology"/>
<dbReference type="InterPro" id="IPR036191">
    <property type="entry name" value="RRF_sf"/>
</dbReference>
<dbReference type="Gene3D" id="1.10.132.20">
    <property type="entry name" value="Ribosome-recycling factor"/>
    <property type="match status" value="1"/>
</dbReference>
<evidence type="ECO:0000256" key="2">
    <source>
        <dbReference type="ARBA" id="ARBA00022490"/>
    </source>
</evidence>
<evidence type="ECO:0000256" key="1">
    <source>
        <dbReference type="ARBA" id="ARBA00005912"/>
    </source>
</evidence>
<dbReference type="InterPro" id="IPR002661">
    <property type="entry name" value="Ribosome_recyc_fac"/>
</dbReference>
<sequence>NEERRKELVKIAHNYGENARVAARHVRRDGMDHLKKSEKDGETSEDDARRLHDQVQKLTDDTIASIDSLLTEKEAEILQV</sequence>
<dbReference type="GO" id="GO:0002184">
    <property type="term" value="P:cytoplasmic translational termination"/>
    <property type="evidence" value="ECO:0007669"/>
    <property type="project" value="TreeGrafter"/>
</dbReference>
<evidence type="ECO:0000313" key="7">
    <source>
        <dbReference type="Proteomes" id="UP000697710"/>
    </source>
</evidence>
<feature type="region of interest" description="Disordered" evidence="4">
    <location>
        <begin position="28"/>
        <end position="49"/>
    </location>
</feature>
<comment type="similarity">
    <text evidence="1">Belongs to the RRF family.</text>
</comment>
<evidence type="ECO:0000259" key="5">
    <source>
        <dbReference type="Pfam" id="PF01765"/>
    </source>
</evidence>
<name>A0A956RRW4_UNCEI</name>
<dbReference type="Proteomes" id="UP000697710">
    <property type="component" value="Unassembled WGS sequence"/>
</dbReference>
<reference evidence="6" key="1">
    <citation type="submission" date="2020-04" db="EMBL/GenBank/DDBJ databases">
        <authorList>
            <person name="Zhang T."/>
        </authorList>
    </citation>
    <scope>NUCLEOTIDE SEQUENCE</scope>
    <source>
        <strain evidence="6">HKST-UBA01</strain>
    </source>
</reference>
<dbReference type="AlphaFoldDB" id="A0A956RRW4"/>
<comment type="caution">
    <text evidence="6">The sequence shown here is derived from an EMBL/GenBank/DDBJ whole genome shotgun (WGS) entry which is preliminary data.</text>
</comment>
<organism evidence="6 7">
    <name type="scientific">Eiseniibacteriota bacterium</name>
    <dbReference type="NCBI Taxonomy" id="2212470"/>
    <lineage>
        <taxon>Bacteria</taxon>
        <taxon>Candidatus Eiseniibacteriota</taxon>
    </lineage>
</organism>
<evidence type="ECO:0000256" key="4">
    <source>
        <dbReference type="SAM" id="MobiDB-lite"/>
    </source>
</evidence>
<feature type="non-terminal residue" evidence="6">
    <location>
        <position position="1"/>
    </location>
</feature>
<gene>
    <name evidence="6" type="ORF">KC729_22175</name>
</gene>
<keyword evidence="2" id="KW-0963">Cytoplasm</keyword>